<reference evidence="2" key="2">
    <citation type="submission" date="2020-01" db="EMBL/GenBank/DDBJ databases">
        <authorList>
            <person name="Perkins V."/>
            <person name="Lessard M.-H."/>
            <person name="Dugat-Bony E."/>
            <person name="Frenette M."/>
            <person name="Labrie S."/>
        </authorList>
    </citation>
    <scope>NUCLEOTIDE SEQUENCE</scope>
    <source>
        <strain evidence="2">LMA-70</strain>
    </source>
</reference>
<name>A0A9P5G5F0_GEOCN</name>
<feature type="region of interest" description="Disordered" evidence="1">
    <location>
        <begin position="1"/>
        <end position="22"/>
    </location>
</feature>
<dbReference type="Pfam" id="PF12720">
    <property type="entry name" value="DUF3807"/>
    <property type="match status" value="1"/>
</dbReference>
<evidence type="ECO:0000313" key="2">
    <source>
        <dbReference type="EMBL" id="KAF5101601.1"/>
    </source>
</evidence>
<proteinExistence type="predicted"/>
<dbReference type="Proteomes" id="UP000750522">
    <property type="component" value="Unassembled WGS sequence"/>
</dbReference>
<dbReference type="EMBL" id="QQZK01000036">
    <property type="protein sequence ID" value="KAF5101601.1"/>
    <property type="molecule type" value="Genomic_DNA"/>
</dbReference>
<dbReference type="PANTHER" id="PTHR40642">
    <property type="entry name" value="YALI0F31295P"/>
    <property type="match status" value="1"/>
</dbReference>
<organism evidence="2 3">
    <name type="scientific">Geotrichum candidum</name>
    <name type="common">Oospora lactis</name>
    <name type="synonym">Dipodascus geotrichum</name>
    <dbReference type="NCBI Taxonomy" id="1173061"/>
    <lineage>
        <taxon>Eukaryota</taxon>
        <taxon>Fungi</taxon>
        <taxon>Dikarya</taxon>
        <taxon>Ascomycota</taxon>
        <taxon>Saccharomycotina</taxon>
        <taxon>Dipodascomycetes</taxon>
        <taxon>Dipodascales</taxon>
        <taxon>Dipodascaceae</taxon>
        <taxon>Geotrichum</taxon>
    </lineage>
</organism>
<dbReference type="AlphaFoldDB" id="A0A9P5G5F0"/>
<dbReference type="PANTHER" id="PTHR40642:SF1">
    <property type="entry name" value="YALI0F31295P"/>
    <property type="match status" value="1"/>
</dbReference>
<protein>
    <submittedName>
        <fullName evidence="2">Uncharacterized protein</fullName>
    </submittedName>
</protein>
<evidence type="ECO:0000313" key="3">
    <source>
        <dbReference type="Proteomes" id="UP000750522"/>
    </source>
</evidence>
<feature type="compositionally biased region" description="Polar residues" evidence="1">
    <location>
        <begin position="1"/>
        <end position="11"/>
    </location>
</feature>
<feature type="compositionally biased region" description="Basic and acidic residues" evidence="1">
    <location>
        <begin position="62"/>
        <end position="72"/>
    </location>
</feature>
<feature type="region of interest" description="Disordered" evidence="1">
    <location>
        <begin position="47"/>
        <end position="89"/>
    </location>
</feature>
<evidence type="ECO:0000256" key="1">
    <source>
        <dbReference type="SAM" id="MobiDB-lite"/>
    </source>
</evidence>
<gene>
    <name evidence="2" type="ORF">DV451_002118</name>
</gene>
<accession>A0A9P5G5F0</accession>
<reference evidence="2" key="1">
    <citation type="journal article" date="2020" name="Front. Microbiol.">
        <title>Phenotypic and Genetic Characterization of the Cheese Ripening Yeast Geotrichum candidum.</title>
        <authorList>
            <person name="Perkins V."/>
            <person name="Vignola S."/>
            <person name="Lessard M.H."/>
            <person name="Plante P.L."/>
            <person name="Corbeil J."/>
            <person name="Dugat-Bony E."/>
            <person name="Frenette M."/>
            <person name="Labrie S."/>
        </authorList>
    </citation>
    <scope>NUCLEOTIDE SEQUENCE</scope>
    <source>
        <strain evidence="2">LMA-70</strain>
    </source>
</reference>
<comment type="caution">
    <text evidence="2">The sequence shown here is derived from an EMBL/GenBank/DDBJ whole genome shotgun (WGS) entry which is preliminary data.</text>
</comment>
<sequence length="120" mass="13780">MTSSNNKYNSISDDRSSSKIVPPAIDTSDLINFHLSHFQGTYPLGMERLDVKPTDNSETELSENHNNDNSSEHDEEYDDGLGYYPDGTKRTLTDEQIAFLRASELRQIQKQQQQQQQQQQ</sequence>
<dbReference type="InterPro" id="IPR024526">
    <property type="entry name" value="DUF3807"/>
</dbReference>